<protein>
    <submittedName>
        <fullName evidence="1">Uncharacterized protein</fullName>
    </submittedName>
</protein>
<comment type="caution">
    <text evidence="1">The sequence shown here is derived from an EMBL/GenBank/DDBJ whole genome shotgun (WGS) entry which is preliminary data.</text>
</comment>
<dbReference type="AlphaFoldDB" id="E7FSG8"/>
<name>E7FSG8_9LACO</name>
<dbReference type="HOGENOM" id="CLU_2569561_0_0_9"/>
<organism evidence="1 2">
    <name type="scientific">Ligilactobacillus ruminis ATCC 25644</name>
    <dbReference type="NCBI Taxonomy" id="525362"/>
    <lineage>
        <taxon>Bacteria</taxon>
        <taxon>Bacillati</taxon>
        <taxon>Bacillota</taxon>
        <taxon>Bacilli</taxon>
        <taxon>Lactobacillales</taxon>
        <taxon>Lactobacillaceae</taxon>
        <taxon>Ligilactobacillus</taxon>
    </lineage>
</organism>
<proteinExistence type="predicted"/>
<dbReference type="Proteomes" id="UP000004099">
    <property type="component" value="Unassembled WGS sequence"/>
</dbReference>
<dbReference type="EMBL" id="ACGS02000046">
    <property type="protein sequence ID" value="EFZ33986.1"/>
    <property type="molecule type" value="Genomic_DNA"/>
</dbReference>
<evidence type="ECO:0000313" key="2">
    <source>
        <dbReference type="Proteomes" id="UP000004099"/>
    </source>
</evidence>
<evidence type="ECO:0000313" key="1">
    <source>
        <dbReference type="EMBL" id="EFZ33986.1"/>
    </source>
</evidence>
<gene>
    <name evidence="1" type="ORF">HMPREF0542_11845</name>
</gene>
<sequence length="81" mass="9288">MQNFWGSLNAPKVLFLLLRMRIREIVVMGLMASVDYGQNVDFLNLPVKCSPPLRAKCRFLKFARKMQIPVTGKTSIFEICP</sequence>
<accession>E7FSG8</accession>
<reference evidence="1 2" key="1">
    <citation type="submission" date="2011-01" db="EMBL/GenBank/DDBJ databases">
        <authorList>
            <person name="Muzny D."/>
            <person name="Qin X."/>
            <person name="Buhay C."/>
            <person name="Dugan-Rocha S."/>
            <person name="Ding Y."/>
            <person name="Chen G."/>
            <person name="Hawes A."/>
            <person name="Holder M."/>
            <person name="Jhangiani S."/>
            <person name="Johnson A."/>
            <person name="Khan Z."/>
            <person name="Li Z."/>
            <person name="Liu W."/>
            <person name="Liu X."/>
            <person name="Perez L."/>
            <person name="Shen H."/>
            <person name="Wang Q."/>
            <person name="Watt J."/>
            <person name="Xi L."/>
            <person name="Xin Y."/>
            <person name="Zhou J."/>
            <person name="Deng J."/>
            <person name="Jiang H."/>
            <person name="Liu Y."/>
            <person name="Qu J."/>
            <person name="Song X.-Z."/>
            <person name="Zhang L."/>
            <person name="Villasana D."/>
            <person name="Johnson A."/>
            <person name="Liu J."/>
            <person name="Liyanage D."/>
            <person name="Lorensuhewa L."/>
            <person name="Robinson T."/>
            <person name="Song A."/>
            <person name="Song B.-B."/>
            <person name="Dinh H."/>
            <person name="Thornton R."/>
            <person name="Coyle M."/>
            <person name="Francisco L."/>
            <person name="Jackson L."/>
            <person name="Javaid M."/>
            <person name="Korchina V."/>
            <person name="Kovar C."/>
            <person name="Mata R."/>
            <person name="Mathew T."/>
            <person name="Ngo R."/>
            <person name="Nguyen L."/>
            <person name="Nguyen N."/>
            <person name="Okwuonu G."/>
            <person name="Ongeri F."/>
            <person name="Pham C."/>
            <person name="Simmons D."/>
            <person name="Wilczek-Boney K."/>
            <person name="Hale W."/>
            <person name="Jakkamsetti A."/>
            <person name="Pham P."/>
            <person name="Ruth R."/>
            <person name="San Lucas F."/>
            <person name="Warren J."/>
            <person name="Zhang J."/>
            <person name="Zhao Z."/>
            <person name="Zhou C."/>
            <person name="Zhu D."/>
            <person name="Lee S."/>
            <person name="Bess C."/>
            <person name="Blankenburg K."/>
            <person name="Forbes L."/>
            <person name="Fu Q."/>
            <person name="Gubbala S."/>
            <person name="Hirani K."/>
            <person name="Jayaseelan J.C."/>
            <person name="Lara F."/>
            <person name="Munidasa M."/>
            <person name="Palculict T."/>
            <person name="Patil S."/>
            <person name="Pu L.-L."/>
            <person name="Saada N."/>
            <person name="Tang L."/>
            <person name="Weissenberger G."/>
            <person name="Zhu Y."/>
            <person name="Hemphill L."/>
            <person name="Shang Y."/>
            <person name="Youmans B."/>
            <person name="Ayvaz T."/>
            <person name="Ross M."/>
            <person name="Santibanez J."/>
            <person name="Aqrawi P."/>
            <person name="Gross S."/>
            <person name="Joshi V."/>
            <person name="Fowler G."/>
            <person name="Nazareth L."/>
            <person name="Reid J."/>
            <person name="Worley K."/>
            <person name="Petrosino J."/>
            <person name="Highlander S."/>
            <person name="Gibbs R."/>
        </authorList>
    </citation>
    <scope>NUCLEOTIDE SEQUENCE [LARGE SCALE GENOMIC DNA]</scope>
    <source>
        <strain evidence="1 2">ATCC 25644</strain>
    </source>
</reference>